<protein>
    <recommendedName>
        <fullName evidence="6">PTTG1IP</fullName>
    </recommendedName>
</protein>
<dbReference type="EnsemblMetazoa" id="XM_021050905.2">
    <property type="protein sequence ID" value="XP_020906564.1"/>
    <property type="gene ID" value="LOC110244693"/>
</dbReference>
<dbReference type="PANTHER" id="PTHR15191:SF3">
    <property type="entry name" value="PITUITARY TUMOR-TRANSFORMING GENE PROTEIN-BINDING FACTOR"/>
    <property type="match status" value="1"/>
</dbReference>
<dbReference type="OMA" id="RNISCLW"/>
<feature type="compositionally biased region" description="Basic and acidic residues" evidence="1">
    <location>
        <begin position="133"/>
        <end position="156"/>
    </location>
</feature>
<dbReference type="RefSeq" id="XP_020906564.1">
    <property type="nucleotide sequence ID" value="XM_021050905.2"/>
</dbReference>
<keyword evidence="2" id="KW-0812">Transmembrane</keyword>
<feature type="signal peptide" evidence="3">
    <location>
        <begin position="1"/>
        <end position="28"/>
    </location>
</feature>
<dbReference type="OrthoDB" id="5829916at2759"/>
<dbReference type="GO" id="GO:0005634">
    <property type="term" value="C:nucleus"/>
    <property type="evidence" value="ECO:0007669"/>
    <property type="project" value="TreeGrafter"/>
</dbReference>
<proteinExistence type="predicted"/>
<evidence type="ECO:0000313" key="5">
    <source>
        <dbReference type="Proteomes" id="UP000887567"/>
    </source>
</evidence>
<feature type="region of interest" description="Disordered" evidence="1">
    <location>
        <begin position="133"/>
        <end position="173"/>
    </location>
</feature>
<evidence type="ECO:0000313" key="4">
    <source>
        <dbReference type="EnsemblMetazoa" id="XP_020906564.1"/>
    </source>
</evidence>
<dbReference type="GO" id="GO:0005737">
    <property type="term" value="C:cytoplasm"/>
    <property type="evidence" value="ECO:0007669"/>
    <property type="project" value="TreeGrafter"/>
</dbReference>
<evidence type="ECO:0000256" key="2">
    <source>
        <dbReference type="SAM" id="Phobius"/>
    </source>
</evidence>
<evidence type="ECO:0000256" key="3">
    <source>
        <dbReference type="SAM" id="SignalP"/>
    </source>
</evidence>
<dbReference type="KEGG" id="epa:110244693"/>
<sequence length="173" mass="20257">MAIDSKLLVFTLVVFTLYLAHFTNPVSAEVVCGKYNSSCSACTQNSACYWCSENSKCFHYPGWTKIVPHNCPHKKWYYAQCRISGFILIILVPSLIVFVLLFCCCCVYCCCCRRYKKWKQKRHDKEDVKLKRKREEMQALHSQRRSDRQQKADGIRKKYGLLPSSGYERLENQ</sequence>
<feature type="transmembrane region" description="Helical" evidence="2">
    <location>
        <begin position="86"/>
        <end position="111"/>
    </location>
</feature>
<keyword evidence="2" id="KW-0472">Membrane</keyword>
<keyword evidence="2" id="KW-1133">Transmembrane helix</keyword>
<keyword evidence="3" id="KW-0732">Signal</keyword>
<dbReference type="GeneID" id="110244693"/>
<dbReference type="AlphaFoldDB" id="A0A913XM81"/>
<dbReference type="Proteomes" id="UP000887567">
    <property type="component" value="Unplaced"/>
</dbReference>
<keyword evidence="5" id="KW-1185">Reference proteome</keyword>
<accession>A0A913XM81</accession>
<dbReference type="PANTHER" id="PTHR15191">
    <property type="entry name" value="PROTEIN CBG20567"/>
    <property type="match status" value="1"/>
</dbReference>
<dbReference type="InterPro" id="IPR052304">
    <property type="entry name" value="PTTG1IP"/>
</dbReference>
<name>A0A913XM81_EXADI</name>
<dbReference type="GO" id="GO:0006606">
    <property type="term" value="P:protein import into nucleus"/>
    <property type="evidence" value="ECO:0007669"/>
    <property type="project" value="TreeGrafter"/>
</dbReference>
<organism evidence="4 5">
    <name type="scientific">Exaiptasia diaphana</name>
    <name type="common">Tropical sea anemone</name>
    <name type="synonym">Aiptasia pulchella</name>
    <dbReference type="NCBI Taxonomy" id="2652724"/>
    <lineage>
        <taxon>Eukaryota</taxon>
        <taxon>Metazoa</taxon>
        <taxon>Cnidaria</taxon>
        <taxon>Anthozoa</taxon>
        <taxon>Hexacorallia</taxon>
        <taxon>Actiniaria</taxon>
        <taxon>Aiptasiidae</taxon>
        <taxon>Exaiptasia</taxon>
    </lineage>
</organism>
<feature type="chain" id="PRO_5037608262" description="PTTG1IP" evidence="3">
    <location>
        <begin position="29"/>
        <end position="173"/>
    </location>
</feature>
<reference evidence="4" key="1">
    <citation type="submission" date="2022-11" db="UniProtKB">
        <authorList>
            <consortium name="EnsemblMetazoa"/>
        </authorList>
    </citation>
    <scope>IDENTIFICATION</scope>
</reference>
<evidence type="ECO:0000256" key="1">
    <source>
        <dbReference type="SAM" id="MobiDB-lite"/>
    </source>
</evidence>
<evidence type="ECO:0008006" key="6">
    <source>
        <dbReference type="Google" id="ProtNLM"/>
    </source>
</evidence>